<feature type="compositionally biased region" description="Acidic residues" evidence="1">
    <location>
        <begin position="48"/>
        <end position="57"/>
    </location>
</feature>
<gene>
    <name evidence="2" type="ORF">ASZ90_015922</name>
</gene>
<evidence type="ECO:0000313" key="2">
    <source>
        <dbReference type="EMBL" id="KUG14432.1"/>
    </source>
</evidence>
<evidence type="ECO:0000256" key="1">
    <source>
        <dbReference type="SAM" id="MobiDB-lite"/>
    </source>
</evidence>
<accession>A0A0W8F0N1</accession>
<organism evidence="2">
    <name type="scientific">hydrocarbon metagenome</name>
    <dbReference type="NCBI Taxonomy" id="938273"/>
    <lineage>
        <taxon>unclassified sequences</taxon>
        <taxon>metagenomes</taxon>
        <taxon>ecological metagenomes</taxon>
    </lineage>
</organism>
<reference evidence="2" key="1">
    <citation type="journal article" date="2015" name="Proc. Natl. Acad. Sci. U.S.A.">
        <title>Networks of energetic and metabolic interactions define dynamics in microbial communities.</title>
        <authorList>
            <person name="Embree M."/>
            <person name="Liu J.K."/>
            <person name="Al-Bassam M.M."/>
            <person name="Zengler K."/>
        </authorList>
    </citation>
    <scope>NUCLEOTIDE SEQUENCE</scope>
</reference>
<dbReference type="AlphaFoldDB" id="A0A0W8F0N1"/>
<name>A0A0W8F0N1_9ZZZZ</name>
<proteinExistence type="predicted"/>
<protein>
    <submittedName>
        <fullName evidence="2">Uncharacterized protein</fullName>
    </submittedName>
</protein>
<feature type="region of interest" description="Disordered" evidence="1">
    <location>
        <begin position="1"/>
        <end position="20"/>
    </location>
</feature>
<sequence length="57" mass="6234">MGYDAIRHLPDADRERDKKMIDTAYEESVQKIREGEPSTGNQPSPAGPDDDSGGAEE</sequence>
<comment type="caution">
    <text evidence="2">The sequence shown here is derived from an EMBL/GenBank/DDBJ whole genome shotgun (WGS) entry which is preliminary data.</text>
</comment>
<dbReference type="EMBL" id="LNQE01001660">
    <property type="protein sequence ID" value="KUG14432.1"/>
    <property type="molecule type" value="Genomic_DNA"/>
</dbReference>
<feature type="region of interest" description="Disordered" evidence="1">
    <location>
        <begin position="28"/>
        <end position="57"/>
    </location>
</feature>